<reference evidence="1 2" key="1">
    <citation type="submission" date="2014-09" db="EMBL/GenBank/DDBJ databases">
        <title>Draft Genome Sequence of Draconibacterium sp. JN14CK-3.</title>
        <authorList>
            <person name="Dong C."/>
            <person name="Lai Q."/>
            <person name="Shao Z."/>
        </authorList>
    </citation>
    <scope>NUCLEOTIDE SEQUENCE [LARGE SCALE GENOMIC DNA]</scope>
    <source>
        <strain evidence="1 2">JN14CK-3</strain>
    </source>
</reference>
<dbReference type="GO" id="GO:0110001">
    <property type="term" value="C:toxin-antitoxin complex"/>
    <property type="evidence" value="ECO:0007669"/>
    <property type="project" value="InterPro"/>
</dbReference>
<protein>
    <recommendedName>
        <fullName evidence="3">Toxin RelE</fullName>
    </recommendedName>
</protein>
<dbReference type="OrthoDB" id="9799912at2"/>
<comment type="caution">
    <text evidence="1">The sequence shown here is derived from an EMBL/GenBank/DDBJ whole genome shotgun (WGS) entry which is preliminary data.</text>
</comment>
<sequence length="110" mass="13141">MKVHLIKVRSIENYVRDNVQSRKAFETWLSIVKRADWKSPRDIIRTFNSADILGKGSNRVVFKIGGNKYRIICQYYFGKQKVHLFVKWIGTHAFYTKLCNNEEQYFVDIY</sequence>
<name>A0A0D8J475_9BACT</name>
<dbReference type="Pfam" id="PF09907">
    <property type="entry name" value="HigB_toxin"/>
    <property type="match status" value="1"/>
</dbReference>
<evidence type="ECO:0000313" key="2">
    <source>
        <dbReference type="Proteomes" id="UP000032544"/>
    </source>
</evidence>
<dbReference type="GO" id="GO:0003723">
    <property type="term" value="F:RNA binding"/>
    <property type="evidence" value="ECO:0007669"/>
    <property type="project" value="InterPro"/>
</dbReference>
<evidence type="ECO:0000313" key="1">
    <source>
        <dbReference type="EMBL" id="KJF41745.1"/>
    </source>
</evidence>
<organism evidence="1 2">
    <name type="scientific">Draconibacterium sediminis</name>
    <dbReference type="NCBI Taxonomy" id="1544798"/>
    <lineage>
        <taxon>Bacteria</taxon>
        <taxon>Pseudomonadati</taxon>
        <taxon>Bacteroidota</taxon>
        <taxon>Bacteroidia</taxon>
        <taxon>Marinilabiliales</taxon>
        <taxon>Prolixibacteraceae</taxon>
        <taxon>Draconibacterium</taxon>
    </lineage>
</organism>
<accession>A0A0D8J475</accession>
<dbReference type="AlphaFoldDB" id="A0A0D8J475"/>
<keyword evidence="2" id="KW-1185">Reference proteome</keyword>
<dbReference type="STRING" id="1544798.LH29_23745"/>
<dbReference type="EMBL" id="JRHC01000009">
    <property type="protein sequence ID" value="KJF41745.1"/>
    <property type="molecule type" value="Genomic_DNA"/>
</dbReference>
<evidence type="ECO:0008006" key="3">
    <source>
        <dbReference type="Google" id="ProtNLM"/>
    </source>
</evidence>
<proteinExistence type="predicted"/>
<dbReference type="RefSeq" id="WP_045033631.1">
    <property type="nucleotide sequence ID" value="NZ_JRHC01000009.1"/>
</dbReference>
<gene>
    <name evidence="1" type="ORF">LH29_23745</name>
</gene>
<dbReference type="Proteomes" id="UP000032544">
    <property type="component" value="Unassembled WGS sequence"/>
</dbReference>
<dbReference type="InterPro" id="IPR018669">
    <property type="entry name" value="Toxin_HigB"/>
</dbReference>
<dbReference type="GO" id="GO:0004519">
    <property type="term" value="F:endonuclease activity"/>
    <property type="evidence" value="ECO:0007669"/>
    <property type="project" value="InterPro"/>
</dbReference>